<dbReference type="CDD" id="cd00102">
    <property type="entry name" value="IPT"/>
    <property type="match status" value="1"/>
</dbReference>
<sequence length="3563" mass="382109">MFQHHTIYKRIFIGTLLLSLLVFLVPHVVFAQAADFGVQNVQDQGLGLSSQPLQVTVVKVIRAILGFLGLIAVIIVLYGGYVYMTAGGNEDKISQAKMILRNGVIGLTIILFSFAIVQFIITRFNQAAGGGEIGDTNSPLGCTDVVSCNFQDPCADIFVAQSITPNQSISGVNNIVIRAVFTKSVGTPAAEVFTILKNTIDVSRNFTYRVVPGTDKKVIEAVMSLGNTVSAECSEVNYVDGTECVPLGEYHVSINDTVVATDGEGISFGATACTSFDGMQESSFETPTEANDVGDPTWQGVGIINPETNSPFTDLEPRLPAGETYTFVGTTDDDNGVGYTQFHLEATDGSETPVDFFRGPSSGTFSDKAYLFSKELFFSSGIVRYANHPKQYRYTFITWDIDHHVSAVQTGMFVLVGSHCFNEVLDEELGETDIDIGGACGSDTICIEDYQCSSGLCVEGQCVVQPKITDVDPMDGAPGNWVTIRGYYFGNEEGAVEFGSDEEGWLPANIVECSGVLTGNAWNNTYVIAEVPRNADFAGTVTSSAIRITNSTSHLSDATNDDFGPKPVYTDGDGVLHPDGLFRFTNTTRPGLCAVVVDGDQEGLLDGVTAGPPGIRIRAMGRKFGTRGDSDNITFDIGTDTPFAASVFGWEDTVINTNVPLAVAPGNPLVHVEKNGVESNGVPFRVSRPDLSDVKPLITDIDPSDPTPGSFVTIFGAHFGQAGYVYISPNAGATCSHNNDADTCIELTVPPAPCQNTWTDTQIIIDIPDAFSGLGTYYVTVERADNGLSSDGTIDLISVQSGEAKPSICQLNPNQGPAILPDEHPGLVFSGKNFARGSTNLYFWNGAGDITNSTDVSNLDSDSWIAWGDNSSDARWGVSTDKKTITSSVGFREASLHPTMPLGRWPIAITANGSRGNSINYFVTDCRIQGSVPGDTALQCCTEGPDTGSWKTICEGDVRSSGYVWRFTTGIPPTVPYVLVQCEDDGVYKGKSVEASPVPSSEWAESEEMCINATAQVAVSMTIDPTTVTENTVLLYTCGSTTGDIDCTYTEADKVSSLDLNVQPGDAGSIIVIKKASDLSSPNFLPNTWYRVLLTTGIKTPNQDVGGGNSTSTALRIDEARVPIDAVYNDAEIAFSYDFQTGTGLCSLDSAYITPREKTVTQIGPLHDIYNVDLPFYYYLKGKADRACTLLNADGLGWNWSSNRTDKATISADASGDYKDTRATAAARQEAADGVTFSASTDFAEKPALQEAFPQGLEANTSTLFINIGPPHVVSFEPNCSESCPNAVVKATFSRHMDPVTYDNGGVLVYQCADPNCVNLSDVTNKFTIDSTSKLEVTLSPKPTSPLESNTYYKVSLTDNIKSVGGVALIAQDGQSLTPFSWIFRTKADNTLCGVDNIIVKPHPFIAMYIGQKTKFTATPRGAPNECNPRGQELSRTKYTYNWMSTVPVVASTTKFAASLTGSASFCTEACVPSGSDISFTDRTTPICGNGIVDAGEDCDIAGTGEILGLTCSLSCLRPGLVSGQTTCGTDPKVNNPQEHLLDTTIATGGEACDPMATIRTGSLEILLAPYCTNECLKKGSSSNFNPNTSGYCGDGFVGLEEACDIGIPFSSTNPTPNLSALGCNTSCLHQGTPILKDWCTKNKDSYGSLPGFDDVCGTAKAVCGNGEKESGEQCEAVNGVLPAHCSNTCTWENTCDSEGKICDPATDEGCTSSCLLGGSSLFYSTPSVCGDSVVGLGEYAACEIPGIASSTAQGALQLVTAIGEGQTVEGKQTTEIRSSIPSENNVTGIANYTLQCGFTEYEAPQNGFYNDCVLPMGESIAANGLGVATNSCCYQRSFRDDQYPAENEGFGGSDAPICRNTYIEVTFDAEVDPSTVADNAIIARGYESEVNCAERGGADVTSEVMASLGFADGSADAGGHGFWSNIWYGIKQFFQSIVQRVLAGNLHVNDMRTWCSEGSLTTDLDTPATTIPLYVPQLLGSQTSDTAYAVLLRGGKEGIRDIHGVGIKHKTETMTSDAWAFEVGTEICKIDHVAVDPSSYLFSAPNTSADFGVAAISKQGQQIVSTPAYSWRWEWQPQASTIFNIPVEETDATSQFIKMGSTNVEGTVTALAQAIVTADVSTTGNQLGNRFEGQVALTSMFCEHPWPARSDTGEWAPYVDETFNYTFSYCADAGVSGNTNDDLPFIQSNDIVLTSSDVLQRSLFVSDTNTDALGIQVFANPQRLSVASWFADKFPNAPIPQKVTITMDDPLVSGYDAIADQDNYYINAFNVVKDAHGNVTQVYSNIYLFTISQAAQASTRDVFQQILDTLEFNINLTDYRYCLGYDGKTPDFEHECTTNFDCLLGPQTTTIQQGQIGVCEGTEAQCVTTADCDADVNCVGGIPEEIQTYVSAGCSAEKTQLFRDVERLRDVETIQSALGNGPYPTLDNGTFRPNYVASVWSSWGLFGSSVGANLPRDPINVWSGCGPADAQTCWDGASSTFVCPQQESVYEYSYNKDTGKYTLHMPFEFFKSEAQIEQFFSPSFITDTAAFTTARECQPGQTYTFTASSCGDGVVGPGEQCDPPGKAVLGTQGTVVQAYGACSRQSDIQCLYDTDCAYTYNFNGKGNDEQLVKKVIYVNSPTGKYCVLTDDVSANRIVVDDRASDQHPYTLFSCKQDEDCNELISAQYVSVFNTIDIGAYDNPSSTFSASNEFRDYFTKHVISTACVSDDRLLSQQCIGAIPENGLAQCAVNQFATQTCNNSCQWDLGACEGNADCGNGRVDPGETCDDGGLNGQYGQCNTQCSGLFADYCGNERVDVGYEACDWSIDGYSMYATNADNACSWDCQSVGSYCGDGTVNSSDGEICDRGIAGVGEYNVEKTLSCSADCTNFGSYCGDGVVDTSHGEECDDGNSVEGDGCTTSCQLEKSMCSSPYPENSQECVVGQNMCPYHTFGSLENQKNILEPIPNAVCEFKDTICMPGPRGTTPLCIDYYHLLFSDQNQDGNVQVYSCTTDRDCGTARKYGSVDLFINIDNPTNVLSSTMDMFTPSYTVLEDLEYRSYAPNFVCQSSSSTVLNLTDRTHTYQASCPLLDVAPSIEQPPQQTTPISPACGNGVLDSGEQCDPVDSNTKSVDECTNLGYGQSCAYCSNTCRIETVDAQAYCGNEVLDQKEFDVYESCEQRSDGTILVRQSDGTSAVESCEGFEYGSISCTNSCSAFNKSCFNCGLSDTGASAKLSIVNPMLGKNNTFVADTFFRAYLNRYVTTAGVKNIRSVGVGLFGADVRGAMVQVGLKTGDAISDPIATIATQNVCSTECAGGDCAGDGYFVTFANTATEQGADKFAYNVSGQTTSVTNEYVTSPSVPQGSIRVVIRWSRAEENDGANMRGSMYSRGFTAPFLKGFSDAAGGNICKEATQQGNATIPAQCTPYENGMYVHPETGLENTFVQATTIDLDAIHIKNEEPLVYNEEPLAYVVRNESGPIAPWKNKNITVDVYTYHAGQTFNSIYAPTFSYTIKTSANTSSNATATWWHVFNLIPQDRLLTSELEAATDIEGTDFAIVPVESLETDDCELQNNMYTTQVDCSQ</sequence>
<gene>
    <name evidence="6" type="ORF">COX83_02845</name>
</gene>
<name>A0A2M7V3J4_9BACT</name>
<proteinExistence type="predicted"/>
<dbReference type="InterPro" id="IPR032812">
    <property type="entry name" value="SbsA_Ig"/>
</dbReference>
<dbReference type="EMBL" id="PFPI01000036">
    <property type="protein sequence ID" value="PIZ93047.1"/>
    <property type="molecule type" value="Genomic_DNA"/>
</dbReference>
<feature type="transmembrane region" description="Helical" evidence="4">
    <location>
        <begin position="57"/>
        <end position="78"/>
    </location>
</feature>
<keyword evidence="1" id="KW-0732">Signal</keyword>
<evidence type="ECO:0000256" key="2">
    <source>
        <dbReference type="ARBA" id="ARBA00022737"/>
    </source>
</evidence>
<evidence type="ECO:0000259" key="5">
    <source>
        <dbReference type="Pfam" id="PF13205"/>
    </source>
</evidence>
<comment type="caution">
    <text evidence="6">The sequence shown here is derived from an EMBL/GenBank/DDBJ whole genome shotgun (WGS) entry which is preliminary data.</text>
</comment>
<keyword evidence="4" id="KW-0472">Membrane</keyword>
<dbReference type="InterPro" id="IPR013783">
    <property type="entry name" value="Ig-like_fold"/>
</dbReference>
<dbReference type="Pfam" id="PF18895">
    <property type="entry name" value="T4SS_pilin"/>
    <property type="match status" value="1"/>
</dbReference>
<dbReference type="InterPro" id="IPR014756">
    <property type="entry name" value="Ig_E-set"/>
</dbReference>
<dbReference type="SUPFAM" id="SSF81296">
    <property type="entry name" value="E set domains"/>
    <property type="match status" value="2"/>
</dbReference>
<keyword evidence="3" id="KW-1015">Disulfide bond</keyword>
<accession>A0A2M7V3J4</accession>
<dbReference type="Gene3D" id="2.60.40.10">
    <property type="entry name" value="Immunoglobulins"/>
    <property type="match status" value="3"/>
</dbReference>
<dbReference type="Pfam" id="PF13205">
    <property type="entry name" value="Big_5"/>
    <property type="match status" value="1"/>
</dbReference>
<dbReference type="InterPro" id="IPR011936">
    <property type="entry name" value="Myxo_disulph_rpt"/>
</dbReference>
<dbReference type="Proteomes" id="UP000230078">
    <property type="component" value="Unassembled WGS sequence"/>
</dbReference>
<evidence type="ECO:0000256" key="1">
    <source>
        <dbReference type="ARBA" id="ARBA00022729"/>
    </source>
</evidence>
<keyword evidence="2" id="KW-0677">Repeat</keyword>
<organism evidence="6 7">
    <name type="scientific">Candidatus Magasanikbacteria bacterium CG_4_10_14_0_2_um_filter_41_31</name>
    <dbReference type="NCBI Taxonomy" id="1974639"/>
    <lineage>
        <taxon>Bacteria</taxon>
        <taxon>Candidatus Magasanikiibacteriota</taxon>
    </lineage>
</organism>
<protein>
    <recommendedName>
        <fullName evidence="5">SbsA Ig-like domain-containing protein</fullName>
    </recommendedName>
</protein>
<keyword evidence="4" id="KW-1133">Transmembrane helix</keyword>
<evidence type="ECO:0000313" key="7">
    <source>
        <dbReference type="Proteomes" id="UP000230078"/>
    </source>
</evidence>
<dbReference type="InterPro" id="IPR043993">
    <property type="entry name" value="T4SS_pilin"/>
</dbReference>
<reference evidence="7" key="1">
    <citation type="submission" date="2017-09" db="EMBL/GenBank/DDBJ databases">
        <title>Depth-based differentiation of microbial function through sediment-hosted aquifers and enrichment of novel symbionts in the deep terrestrial subsurface.</title>
        <authorList>
            <person name="Probst A.J."/>
            <person name="Ladd B."/>
            <person name="Jarett J.K."/>
            <person name="Geller-Mcgrath D.E."/>
            <person name="Sieber C.M.K."/>
            <person name="Emerson J.B."/>
            <person name="Anantharaman K."/>
            <person name="Thomas B.C."/>
            <person name="Malmstrom R."/>
            <person name="Stieglmeier M."/>
            <person name="Klingl A."/>
            <person name="Woyke T."/>
            <person name="Ryan C.M."/>
            <person name="Banfield J.F."/>
        </authorList>
    </citation>
    <scope>NUCLEOTIDE SEQUENCE [LARGE SCALE GENOMIC DNA]</scope>
</reference>
<evidence type="ECO:0000256" key="4">
    <source>
        <dbReference type="SAM" id="Phobius"/>
    </source>
</evidence>
<dbReference type="NCBIfam" id="TIGR02232">
    <property type="entry name" value="myxo_disulf_rpt"/>
    <property type="match status" value="1"/>
</dbReference>
<evidence type="ECO:0000256" key="3">
    <source>
        <dbReference type="ARBA" id="ARBA00023157"/>
    </source>
</evidence>
<keyword evidence="4" id="KW-0812">Transmembrane</keyword>
<evidence type="ECO:0000313" key="6">
    <source>
        <dbReference type="EMBL" id="PIZ93047.1"/>
    </source>
</evidence>
<feature type="transmembrane region" description="Helical" evidence="4">
    <location>
        <begin position="99"/>
        <end position="121"/>
    </location>
</feature>
<feature type="domain" description="SbsA Ig-like" evidence="5">
    <location>
        <begin position="1270"/>
        <end position="1386"/>
    </location>
</feature>